<dbReference type="Pfam" id="PF02685">
    <property type="entry name" value="Glucokinase"/>
    <property type="match status" value="1"/>
</dbReference>
<comment type="similarity">
    <text evidence="3">Belongs to the bacterial glucokinase family.</text>
</comment>
<dbReference type="Proteomes" id="UP000611500">
    <property type="component" value="Unassembled WGS sequence"/>
</dbReference>
<dbReference type="Gene3D" id="3.40.367.20">
    <property type="match status" value="1"/>
</dbReference>
<keyword evidence="1" id="KW-0808">Transferase</keyword>
<sequence length="311" mass="31892">MTDSDVALLADIGGTKTRIALGRAGVVDQVQTCRNSDFPGPEALIGAYLRMIAARPRRALIAVAGPVETGAEAAGRARLTNLDWELEPDRLRRSCGFECTGLVNDLEALAMALPDLAPDRLMTLRAGSGVGNGQALVANFGTGFNVGLLRRTPSGPVAFAAELGHGALPAPLAGAVAEGRGEGIATLEDLFAGAGLSRLHRNRGQGALSPEAICAAAAAGEAAACGTLDRMAHLIGLLLRELVFAYLPQGGLYLAGGMVRAVLTRTQARAAMLAGFAVPTLAEAMPLCLIMDDSATLTGLARLAAAPSFDQ</sequence>
<evidence type="ECO:0000256" key="3">
    <source>
        <dbReference type="RuleBase" id="RU004046"/>
    </source>
</evidence>
<comment type="caution">
    <text evidence="4">The sequence shown here is derived from an EMBL/GenBank/DDBJ whole genome shotgun (WGS) entry which is preliminary data.</text>
</comment>
<organism evidence="4 5">
    <name type="scientific">Pseudodonghicola xiamenensis</name>
    <dbReference type="NCBI Taxonomy" id="337702"/>
    <lineage>
        <taxon>Bacteria</taxon>
        <taxon>Pseudomonadati</taxon>
        <taxon>Pseudomonadota</taxon>
        <taxon>Alphaproteobacteria</taxon>
        <taxon>Rhodobacterales</taxon>
        <taxon>Paracoccaceae</taxon>
        <taxon>Pseudodonghicola</taxon>
    </lineage>
</organism>
<dbReference type="GO" id="GO:0005536">
    <property type="term" value="F:D-glucose binding"/>
    <property type="evidence" value="ECO:0007669"/>
    <property type="project" value="InterPro"/>
</dbReference>
<gene>
    <name evidence="4" type="primary">glk</name>
    <name evidence="4" type="ORF">GCM10010961_26160</name>
</gene>
<proteinExistence type="inferred from homology"/>
<evidence type="ECO:0000313" key="5">
    <source>
        <dbReference type="Proteomes" id="UP000611500"/>
    </source>
</evidence>
<dbReference type="PANTHER" id="PTHR47690">
    <property type="entry name" value="GLUCOKINASE"/>
    <property type="match status" value="1"/>
</dbReference>
<dbReference type="GO" id="GO:0005829">
    <property type="term" value="C:cytosol"/>
    <property type="evidence" value="ECO:0007669"/>
    <property type="project" value="TreeGrafter"/>
</dbReference>
<dbReference type="Gene3D" id="3.30.420.40">
    <property type="match status" value="1"/>
</dbReference>
<dbReference type="InterPro" id="IPR003836">
    <property type="entry name" value="Glucokinase"/>
</dbReference>
<name>A0A8J3MD65_9RHOB</name>
<dbReference type="RefSeq" id="WP_035367232.1">
    <property type="nucleotide sequence ID" value="NZ_BNAP01000011.1"/>
</dbReference>
<protein>
    <submittedName>
        <fullName evidence="4">Glucokinase</fullName>
    </submittedName>
</protein>
<keyword evidence="2" id="KW-0418">Kinase</keyword>
<dbReference type="CDD" id="cd24008">
    <property type="entry name" value="ASKHA_NBD_GLK"/>
    <property type="match status" value="1"/>
</dbReference>
<evidence type="ECO:0000256" key="1">
    <source>
        <dbReference type="ARBA" id="ARBA00022679"/>
    </source>
</evidence>
<accession>A0A8J3MD65</accession>
<dbReference type="GO" id="GO:0006096">
    <property type="term" value="P:glycolytic process"/>
    <property type="evidence" value="ECO:0007669"/>
    <property type="project" value="InterPro"/>
</dbReference>
<dbReference type="GO" id="GO:0005524">
    <property type="term" value="F:ATP binding"/>
    <property type="evidence" value="ECO:0007669"/>
    <property type="project" value="InterPro"/>
</dbReference>
<reference evidence="4" key="2">
    <citation type="submission" date="2020-09" db="EMBL/GenBank/DDBJ databases">
        <authorList>
            <person name="Sun Q."/>
            <person name="Zhou Y."/>
        </authorList>
    </citation>
    <scope>NUCLEOTIDE SEQUENCE</scope>
    <source>
        <strain evidence="4">CGMCC 1.7081</strain>
    </source>
</reference>
<dbReference type="InterPro" id="IPR050201">
    <property type="entry name" value="Bacterial_glucokinase"/>
</dbReference>
<keyword evidence="5" id="KW-1185">Reference proteome</keyword>
<dbReference type="SUPFAM" id="SSF53067">
    <property type="entry name" value="Actin-like ATPase domain"/>
    <property type="match status" value="1"/>
</dbReference>
<dbReference type="InterPro" id="IPR043129">
    <property type="entry name" value="ATPase_NBD"/>
</dbReference>
<evidence type="ECO:0000313" key="4">
    <source>
        <dbReference type="EMBL" id="GHG93585.1"/>
    </source>
</evidence>
<dbReference type="EMBL" id="BNAP01000011">
    <property type="protein sequence ID" value="GHG93585.1"/>
    <property type="molecule type" value="Genomic_DNA"/>
</dbReference>
<reference evidence="4" key="1">
    <citation type="journal article" date="2014" name="Int. J. Syst. Evol. Microbiol.">
        <title>Complete genome sequence of Corynebacterium casei LMG S-19264T (=DSM 44701T), isolated from a smear-ripened cheese.</title>
        <authorList>
            <consortium name="US DOE Joint Genome Institute (JGI-PGF)"/>
            <person name="Walter F."/>
            <person name="Albersmeier A."/>
            <person name="Kalinowski J."/>
            <person name="Ruckert C."/>
        </authorList>
    </citation>
    <scope>NUCLEOTIDE SEQUENCE</scope>
    <source>
        <strain evidence="4">CGMCC 1.7081</strain>
    </source>
</reference>
<dbReference type="AlphaFoldDB" id="A0A8J3MD65"/>
<evidence type="ECO:0000256" key="2">
    <source>
        <dbReference type="ARBA" id="ARBA00022777"/>
    </source>
</evidence>
<dbReference type="PANTHER" id="PTHR47690:SF1">
    <property type="entry name" value="GLUCOKINASE"/>
    <property type="match status" value="1"/>
</dbReference>
<dbReference type="GO" id="GO:0004340">
    <property type="term" value="F:glucokinase activity"/>
    <property type="evidence" value="ECO:0007669"/>
    <property type="project" value="InterPro"/>
</dbReference>